<dbReference type="SUPFAM" id="SSF47240">
    <property type="entry name" value="Ferritin-like"/>
    <property type="match status" value="1"/>
</dbReference>
<dbReference type="CDD" id="cd01051">
    <property type="entry name" value="Mn_catalase"/>
    <property type="match status" value="1"/>
</dbReference>
<feature type="compositionally biased region" description="Gly residues" evidence="2">
    <location>
        <begin position="317"/>
        <end position="327"/>
    </location>
</feature>
<organism evidence="3 4">
    <name type="scientific">Actinomycetospora atypica</name>
    <dbReference type="NCBI Taxonomy" id="1290095"/>
    <lineage>
        <taxon>Bacteria</taxon>
        <taxon>Bacillati</taxon>
        <taxon>Actinomycetota</taxon>
        <taxon>Actinomycetes</taxon>
        <taxon>Pseudonocardiales</taxon>
        <taxon>Pseudonocardiaceae</taxon>
        <taxon>Actinomycetospora</taxon>
    </lineage>
</organism>
<evidence type="ECO:0000256" key="2">
    <source>
        <dbReference type="SAM" id="MobiDB-lite"/>
    </source>
</evidence>
<evidence type="ECO:0000313" key="3">
    <source>
        <dbReference type="EMBL" id="MFC5062546.1"/>
    </source>
</evidence>
<comment type="similarity">
    <text evidence="1">Belongs to the manganese catalase family.</text>
</comment>
<evidence type="ECO:0000256" key="1">
    <source>
        <dbReference type="ARBA" id="ARBA00007644"/>
    </source>
</evidence>
<dbReference type="EMBL" id="JBHSIV010000008">
    <property type="protein sequence ID" value="MFC5062546.1"/>
    <property type="molecule type" value="Genomic_DNA"/>
</dbReference>
<reference evidence="4" key="1">
    <citation type="journal article" date="2019" name="Int. J. Syst. Evol. Microbiol.">
        <title>The Global Catalogue of Microorganisms (GCM) 10K type strain sequencing project: providing services to taxonomists for standard genome sequencing and annotation.</title>
        <authorList>
            <consortium name="The Broad Institute Genomics Platform"/>
            <consortium name="The Broad Institute Genome Sequencing Center for Infectious Disease"/>
            <person name="Wu L."/>
            <person name="Ma J."/>
        </authorList>
    </citation>
    <scope>NUCLEOTIDE SEQUENCE [LARGE SCALE GENOMIC DNA]</scope>
    <source>
        <strain evidence="4">CGMCC 4.7093</strain>
    </source>
</reference>
<dbReference type="InterPro" id="IPR007760">
    <property type="entry name" value="Mn_catalase"/>
</dbReference>
<gene>
    <name evidence="3" type="ORF">ACFPBZ_10040</name>
</gene>
<dbReference type="Proteomes" id="UP001595947">
    <property type="component" value="Unassembled WGS sequence"/>
</dbReference>
<keyword evidence="4" id="KW-1185">Reference proteome</keyword>
<accession>A0ABV9YPP8</accession>
<protein>
    <submittedName>
        <fullName evidence="3">Manganese catalase family protein</fullName>
    </submittedName>
</protein>
<name>A0ABV9YPP8_9PSEU</name>
<dbReference type="InterPro" id="IPR009078">
    <property type="entry name" value="Ferritin-like_SF"/>
</dbReference>
<dbReference type="RefSeq" id="WP_378035896.1">
    <property type="nucleotide sequence ID" value="NZ_JBHSIV010000008.1"/>
</dbReference>
<dbReference type="Pfam" id="PF05067">
    <property type="entry name" value="Mn_catalase"/>
    <property type="match status" value="1"/>
</dbReference>
<sequence length="337" mass="36525">MFFHVQRMLNEITPDEPDPAAANALQEVLGGQFGEMRTMFQYLFQSFNFRGPTAKPFRDLLYGVGTEEIGHVELIASTIAQLVDGSPRYQGKKTDPIDQPGAGGATPLDLALDHSNIHHYLVGAQGALPVDAQGDPWTGKYVYDSGNLPLNLLYNLMLESTGRLQKCRLYEMTDNKTARSTLSYLIVRDQAHENAYAKALEALGVKWNKLLPIPKTNAERFPEVAKLVEQGLQSKQYTFSLDQLNEAGKVFQGASPSNDGTTLSTEQAPEGVPFPGIAVERPEEFGPGLDPELLALVQATAEMEIAEAGQPIWGPANGNGSGDGKGVLGKIKDAITP</sequence>
<feature type="region of interest" description="Disordered" evidence="2">
    <location>
        <begin position="311"/>
        <end position="337"/>
    </location>
</feature>
<dbReference type="InterPro" id="IPR012347">
    <property type="entry name" value="Ferritin-like"/>
</dbReference>
<evidence type="ECO:0000313" key="4">
    <source>
        <dbReference type="Proteomes" id="UP001595947"/>
    </source>
</evidence>
<dbReference type="Gene3D" id="1.20.1260.10">
    <property type="match status" value="1"/>
</dbReference>
<comment type="caution">
    <text evidence="3">The sequence shown here is derived from an EMBL/GenBank/DDBJ whole genome shotgun (WGS) entry which is preliminary data.</text>
</comment>
<proteinExistence type="inferred from homology"/>
<dbReference type="InterPro" id="IPR039377">
    <property type="entry name" value="Mn_catalase_dom"/>
</dbReference>